<dbReference type="Proteomes" id="UP001221142">
    <property type="component" value="Unassembled WGS sequence"/>
</dbReference>
<feature type="region of interest" description="Disordered" evidence="1">
    <location>
        <begin position="15"/>
        <end position="132"/>
    </location>
</feature>
<sequence>MSFFIQGISNLFTHRRKPSSTNTTPRTSLDSVSTQRSDHSVYSSSSIDSSATCSSWTSSSPLESPKSTFSISPTPTNKSRRRKIRDIPAKCVELITSTMPFREKDSSSNDSDNELRDPYSWPADPHAPLNPLDPTPRLTWRRNSLVLPPVPRSSTPDVCEWDQGEMYSPALKTPHRTTRKGPPPLHARAVKFRVPPPPKSGYCPRSRRSITGTSSGRAAFATPVDRGEDEEPVWSDFM</sequence>
<proteinExistence type="predicted"/>
<feature type="compositionally biased region" description="Basic and acidic residues" evidence="1">
    <location>
        <begin position="101"/>
        <end position="117"/>
    </location>
</feature>
<dbReference type="EMBL" id="JARKIF010000015">
    <property type="protein sequence ID" value="KAJ7622028.1"/>
    <property type="molecule type" value="Genomic_DNA"/>
</dbReference>
<feature type="region of interest" description="Disordered" evidence="1">
    <location>
        <begin position="171"/>
        <end position="238"/>
    </location>
</feature>
<protein>
    <submittedName>
        <fullName evidence="2">Uncharacterized protein</fullName>
    </submittedName>
</protein>
<organism evidence="2 3">
    <name type="scientific">Roridomyces roridus</name>
    <dbReference type="NCBI Taxonomy" id="1738132"/>
    <lineage>
        <taxon>Eukaryota</taxon>
        <taxon>Fungi</taxon>
        <taxon>Dikarya</taxon>
        <taxon>Basidiomycota</taxon>
        <taxon>Agaricomycotina</taxon>
        <taxon>Agaricomycetes</taxon>
        <taxon>Agaricomycetidae</taxon>
        <taxon>Agaricales</taxon>
        <taxon>Marasmiineae</taxon>
        <taxon>Mycenaceae</taxon>
        <taxon>Roridomyces</taxon>
    </lineage>
</organism>
<keyword evidence="3" id="KW-1185">Reference proteome</keyword>
<dbReference type="AlphaFoldDB" id="A0AAD7BID9"/>
<feature type="compositionally biased region" description="Acidic residues" evidence="1">
    <location>
        <begin position="227"/>
        <end position="238"/>
    </location>
</feature>
<gene>
    <name evidence="2" type="ORF">FB45DRAFT_121203</name>
</gene>
<evidence type="ECO:0000313" key="2">
    <source>
        <dbReference type="EMBL" id="KAJ7622028.1"/>
    </source>
</evidence>
<feature type="compositionally biased region" description="Polar residues" evidence="1">
    <location>
        <begin position="19"/>
        <end position="34"/>
    </location>
</feature>
<evidence type="ECO:0000256" key="1">
    <source>
        <dbReference type="SAM" id="MobiDB-lite"/>
    </source>
</evidence>
<reference evidence="2" key="1">
    <citation type="submission" date="2023-03" db="EMBL/GenBank/DDBJ databases">
        <title>Massive genome expansion in bonnet fungi (Mycena s.s.) driven by repeated elements and novel gene families across ecological guilds.</title>
        <authorList>
            <consortium name="Lawrence Berkeley National Laboratory"/>
            <person name="Harder C.B."/>
            <person name="Miyauchi S."/>
            <person name="Viragh M."/>
            <person name="Kuo A."/>
            <person name="Thoen E."/>
            <person name="Andreopoulos B."/>
            <person name="Lu D."/>
            <person name="Skrede I."/>
            <person name="Drula E."/>
            <person name="Henrissat B."/>
            <person name="Morin E."/>
            <person name="Kohler A."/>
            <person name="Barry K."/>
            <person name="LaButti K."/>
            <person name="Morin E."/>
            <person name="Salamov A."/>
            <person name="Lipzen A."/>
            <person name="Mereny Z."/>
            <person name="Hegedus B."/>
            <person name="Baldrian P."/>
            <person name="Stursova M."/>
            <person name="Weitz H."/>
            <person name="Taylor A."/>
            <person name="Grigoriev I.V."/>
            <person name="Nagy L.G."/>
            <person name="Martin F."/>
            <person name="Kauserud H."/>
        </authorList>
    </citation>
    <scope>NUCLEOTIDE SEQUENCE</scope>
    <source>
        <strain evidence="2">9284</strain>
    </source>
</reference>
<evidence type="ECO:0000313" key="3">
    <source>
        <dbReference type="Proteomes" id="UP001221142"/>
    </source>
</evidence>
<name>A0AAD7BID9_9AGAR</name>
<comment type="caution">
    <text evidence="2">The sequence shown here is derived from an EMBL/GenBank/DDBJ whole genome shotgun (WGS) entry which is preliminary data.</text>
</comment>
<feature type="compositionally biased region" description="Low complexity" evidence="1">
    <location>
        <begin position="40"/>
        <end position="70"/>
    </location>
</feature>
<accession>A0AAD7BID9</accession>